<organism evidence="1 2">
    <name type="scientific">Actinomadura gamaensis</name>
    <dbReference type="NCBI Taxonomy" id="1763541"/>
    <lineage>
        <taxon>Bacteria</taxon>
        <taxon>Bacillati</taxon>
        <taxon>Actinomycetota</taxon>
        <taxon>Actinomycetes</taxon>
        <taxon>Streptosporangiales</taxon>
        <taxon>Thermomonosporaceae</taxon>
        <taxon>Actinomadura</taxon>
    </lineage>
</organism>
<evidence type="ECO:0000313" key="1">
    <source>
        <dbReference type="EMBL" id="MFC4909381.1"/>
    </source>
</evidence>
<comment type="caution">
    <text evidence="1">The sequence shown here is derived from an EMBL/GenBank/DDBJ whole genome shotgun (WGS) entry which is preliminary data.</text>
</comment>
<dbReference type="EMBL" id="JBHSIT010000005">
    <property type="protein sequence ID" value="MFC4909381.1"/>
    <property type="molecule type" value="Genomic_DNA"/>
</dbReference>
<gene>
    <name evidence="1" type="ORF">ACFPCY_18820</name>
</gene>
<name>A0ABV9U124_9ACTN</name>
<sequence length="277" mass="31347">MRTVRRRQRPGAARAAVDGMKLHRRSMVLAGRPRTVVTLRPGTAVRFSTNLFHGTWHVLSDRHGARLLGRLLWGLSYQSRPGTVVVIDREFVTTTPFDGDPADPIVLVPAWDTPFTVRHARALKARLPRASAPDGTVRWRTHGLDAALADPRAWFRKHDDPDDPLRGRVENLNGLVVLRVHTPHEMREWAVLSGMLDPHNRYGMDYSYLGEGMCFYASGEVQVFRDFHRDVSVARRARADVVARLAEPVAPADLRPLVWDRADLLKRRPDRAVGTRT</sequence>
<protein>
    <submittedName>
        <fullName evidence="1">Uncharacterized protein</fullName>
    </submittedName>
</protein>
<reference evidence="2" key="1">
    <citation type="journal article" date="2019" name="Int. J. Syst. Evol. Microbiol.">
        <title>The Global Catalogue of Microorganisms (GCM) 10K type strain sequencing project: providing services to taxonomists for standard genome sequencing and annotation.</title>
        <authorList>
            <consortium name="The Broad Institute Genomics Platform"/>
            <consortium name="The Broad Institute Genome Sequencing Center for Infectious Disease"/>
            <person name="Wu L."/>
            <person name="Ma J."/>
        </authorList>
    </citation>
    <scope>NUCLEOTIDE SEQUENCE [LARGE SCALE GENOMIC DNA]</scope>
    <source>
        <strain evidence="2">KLKA75</strain>
    </source>
</reference>
<evidence type="ECO:0000313" key="2">
    <source>
        <dbReference type="Proteomes" id="UP001595872"/>
    </source>
</evidence>
<proteinExistence type="predicted"/>
<dbReference type="Proteomes" id="UP001595872">
    <property type="component" value="Unassembled WGS sequence"/>
</dbReference>
<dbReference type="RefSeq" id="WP_378256851.1">
    <property type="nucleotide sequence ID" value="NZ_JBHSIT010000005.1"/>
</dbReference>
<keyword evidence="2" id="KW-1185">Reference proteome</keyword>
<accession>A0ABV9U124</accession>